<comment type="caution">
    <text evidence="1">The sequence shown here is derived from an EMBL/GenBank/DDBJ whole genome shotgun (WGS) entry which is preliminary data.</text>
</comment>
<proteinExistence type="predicted"/>
<dbReference type="EMBL" id="JBHLTC010000022">
    <property type="protein sequence ID" value="MFC0626164.1"/>
    <property type="molecule type" value="Genomic_DNA"/>
</dbReference>
<sequence>MKLRYQVPHKVTVRMVGTLFVATCSCNQFMKGANPRKYAGLAAGWYDGGMLPDPIGELLTDAHRHATDHVLAAHRLERKAAA</sequence>
<evidence type="ECO:0000313" key="1">
    <source>
        <dbReference type="EMBL" id="MFC0626164.1"/>
    </source>
</evidence>
<dbReference type="Proteomes" id="UP001589890">
    <property type="component" value="Unassembled WGS sequence"/>
</dbReference>
<gene>
    <name evidence="1" type="ORF">ACFFGN_18950</name>
</gene>
<protein>
    <submittedName>
        <fullName evidence="1">Uncharacterized protein</fullName>
    </submittedName>
</protein>
<dbReference type="RefSeq" id="WP_380049336.1">
    <property type="nucleotide sequence ID" value="NZ_JBHLTC010000022.1"/>
</dbReference>
<name>A0ABV6QNE0_9ACTN</name>
<keyword evidence="2" id="KW-1185">Reference proteome</keyword>
<accession>A0ABV6QNE0</accession>
<dbReference type="PROSITE" id="PS51257">
    <property type="entry name" value="PROKAR_LIPOPROTEIN"/>
    <property type="match status" value="1"/>
</dbReference>
<reference evidence="1 2" key="1">
    <citation type="submission" date="2024-09" db="EMBL/GenBank/DDBJ databases">
        <authorList>
            <person name="Sun Q."/>
            <person name="Mori K."/>
        </authorList>
    </citation>
    <scope>NUCLEOTIDE SEQUENCE [LARGE SCALE GENOMIC DNA]</scope>
    <source>
        <strain evidence="1 2">CGMCC 1.15906</strain>
    </source>
</reference>
<evidence type="ECO:0000313" key="2">
    <source>
        <dbReference type="Proteomes" id="UP001589890"/>
    </source>
</evidence>
<organism evidence="1 2">
    <name type="scientific">Kribbella deserti</name>
    <dbReference type="NCBI Taxonomy" id="1926257"/>
    <lineage>
        <taxon>Bacteria</taxon>
        <taxon>Bacillati</taxon>
        <taxon>Actinomycetota</taxon>
        <taxon>Actinomycetes</taxon>
        <taxon>Propionibacteriales</taxon>
        <taxon>Kribbellaceae</taxon>
        <taxon>Kribbella</taxon>
    </lineage>
</organism>